<comment type="caution">
    <text evidence="3">The sequence shown here is derived from an EMBL/GenBank/DDBJ whole genome shotgun (WGS) entry which is preliminary data.</text>
</comment>
<evidence type="ECO:0000256" key="1">
    <source>
        <dbReference type="ARBA" id="ARBA00007114"/>
    </source>
</evidence>
<dbReference type="PANTHER" id="PTHR12821:SF0">
    <property type="entry name" value="BYSTIN"/>
    <property type="match status" value="1"/>
</dbReference>
<comment type="similarity">
    <text evidence="1">Belongs to the bystin family.</text>
</comment>
<gene>
    <name evidence="3" type="ORF">KGF56_000704</name>
</gene>
<feature type="compositionally biased region" description="Acidic residues" evidence="2">
    <location>
        <begin position="57"/>
        <end position="95"/>
    </location>
</feature>
<protein>
    <submittedName>
        <fullName evidence="3">ENP1</fullName>
    </submittedName>
</protein>
<dbReference type="Pfam" id="PF05291">
    <property type="entry name" value="Bystin"/>
    <property type="match status" value="1"/>
</dbReference>
<dbReference type="RefSeq" id="XP_049182317.1">
    <property type="nucleotide sequence ID" value="XM_049326643.1"/>
</dbReference>
<dbReference type="GO" id="GO:0030515">
    <property type="term" value="F:snoRNA binding"/>
    <property type="evidence" value="ECO:0007669"/>
    <property type="project" value="TreeGrafter"/>
</dbReference>
<dbReference type="InterPro" id="IPR007955">
    <property type="entry name" value="Bystin"/>
</dbReference>
<sequence length="397" mass="46260">MGKVAQRKTERHNPLKPTGSDVKIVNIQKLQHLLAEDEEEEELNLNQKKDRPFQQGEGDDEEEDEDEEEEEEEEEEDEEEEEYEEIEIDEAEYEQEYGQQESRNLGELIMQKLNSKLQQKEIEEKEAEPAPVPEKVLLAYRKLAVILSTYKSGKLPKIFSILPSLNNWEQVLFITCPWDWTPHATYEATKLFVSNLQANEAQKFIQLVLLEKFRTSIEESEDHSLNYHLYRALKKSLYKPGAFFKGFLLPLVDGHCTVREATIAASVLAKVSVPVLHSSVALSQLLQRDYSPATTVFIRVLIEKKYALPYQALDDLVFYFMRFRNDNEEKEPMPVVWHKAFLAFAQRYKNDITDDQRDFLLETVRQRFHHAIGPEIRRELLAGKPRLTSGDNTKMVI</sequence>
<name>A0AAI9T1A2_9ASCO</name>
<reference evidence="3" key="1">
    <citation type="journal article" date="2022" name="DNA Res.">
        <title>Genome analysis of five recently described species of the CUG-Ser clade uncovers Candida theae as a new hybrid lineage with pathogenic potential in the Candida parapsilosis species complex.</title>
        <authorList>
            <person name="Mixao V."/>
            <person name="Del Olmo V."/>
            <person name="Hegedusova E."/>
            <person name="Saus E."/>
            <person name="Pryszcz L."/>
            <person name="Cillingova A."/>
            <person name="Nosek J."/>
            <person name="Gabaldon T."/>
        </authorList>
    </citation>
    <scope>NUCLEOTIDE SEQUENCE</scope>
    <source>
        <strain evidence="3">CBS 10844</strain>
    </source>
</reference>
<proteinExistence type="inferred from homology"/>
<dbReference type="Proteomes" id="UP001202479">
    <property type="component" value="Unassembled WGS sequence"/>
</dbReference>
<dbReference type="PANTHER" id="PTHR12821">
    <property type="entry name" value="BYSTIN"/>
    <property type="match status" value="1"/>
</dbReference>
<dbReference type="GO" id="GO:0006364">
    <property type="term" value="P:rRNA processing"/>
    <property type="evidence" value="ECO:0007669"/>
    <property type="project" value="TreeGrafter"/>
</dbReference>
<dbReference type="GO" id="GO:0005737">
    <property type="term" value="C:cytoplasm"/>
    <property type="evidence" value="ECO:0007669"/>
    <property type="project" value="TreeGrafter"/>
</dbReference>
<keyword evidence="4" id="KW-1185">Reference proteome</keyword>
<dbReference type="GeneID" id="73378321"/>
<feature type="region of interest" description="Disordered" evidence="2">
    <location>
        <begin position="1"/>
        <end position="23"/>
    </location>
</feature>
<evidence type="ECO:0000313" key="3">
    <source>
        <dbReference type="EMBL" id="KAI3406572.1"/>
    </source>
</evidence>
<dbReference type="GO" id="GO:0030688">
    <property type="term" value="C:preribosome, small subunit precursor"/>
    <property type="evidence" value="ECO:0007669"/>
    <property type="project" value="TreeGrafter"/>
</dbReference>
<dbReference type="EMBL" id="JAHUZD010000023">
    <property type="protein sequence ID" value="KAI3406572.1"/>
    <property type="molecule type" value="Genomic_DNA"/>
</dbReference>
<dbReference type="AlphaFoldDB" id="A0AAI9T1A2"/>
<feature type="region of interest" description="Disordered" evidence="2">
    <location>
        <begin position="35"/>
        <end position="98"/>
    </location>
</feature>
<organism evidence="3 4">
    <name type="scientific">Candida oxycetoniae</name>
    <dbReference type="NCBI Taxonomy" id="497107"/>
    <lineage>
        <taxon>Eukaryota</taxon>
        <taxon>Fungi</taxon>
        <taxon>Dikarya</taxon>
        <taxon>Ascomycota</taxon>
        <taxon>Saccharomycotina</taxon>
        <taxon>Pichiomycetes</taxon>
        <taxon>Debaryomycetaceae</taxon>
        <taxon>Candida/Lodderomyces clade</taxon>
        <taxon>Candida</taxon>
    </lineage>
</organism>
<evidence type="ECO:0000256" key="2">
    <source>
        <dbReference type="SAM" id="MobiDB-lite"/>
    </source>
</evidence>
<evidence type="ECO:0000313" key="4">
    <source>
        <dbReference type="Proteomes" id="UP001202479"/>
    </source>
</evidence>
<accession>A0AAI9T1A2</accession>
<dbReference type="GO" id="GO:0005730">
    <property type="term" value="C:nucleolus"/>
    <property type="evidence" value="ECO:0007669"/>
    <property type="project" value="TreeGrafter"/>
</dbReference>